<dbReference type="InterPro" id="IPR011250">
    <property type="entry name" value="OMP/PagP_B-barrel"/>
</dbReference>
<dbReference type="Gene3D" id="2.40.160.20">
    <property type="match status" value="1"/>
</dbReference>
<sequence>MQRYLYLLSVALFKNVIAGAMGPVTAPNSWSSFITVSAAPGFVEQGNAQILTLLPPFQNYYTLNSDWRSFMDLGVFLGLESLVLKCSRAQIGLSGYLATSSKVNGHVWQFASPEFDNFSYSYRISHKRIMASTKLYLTQYNSLLPYFSGEIGVAFNRSYSYQEIPLIPEVVSMVPFNSHSVTSFAWSIGLGVDYPINQKVRIGAGYLFSNLGKSSLGTTPAQVTEENLQISHRYANQVRFQLTYLV</sequence>
<evidence type="ECO:0000256" key="1">
    <source>
        <dbReference type="SAM" id="SignalP"/>
    </source>
</evidence>
<organism evidence="2 3">
    <name type="scientific">Legionella pneumophila subsp. pneumophila</name>
    <dbReference type="NCBI Taxonomy" id="91891"/>
    <lineage>
        <taxon>Bacteria</taxon>
        <taxon>Pseudomonadati</taxon>
        <taxon>Pseudomonadota</taxon>
        <taxon>Gammaproteobacteria</taxon>
        <taxon>Legionellales</taxon>
        <taxon>Legionellaceae</taxon>
        <taxon>Legionella</taxon>
    </lineage>
</organism>
<feature type="signal peptide" evidence="1">
    <location>
        <begin position="1"/>
        <end position="20"/>
    </location>
</feature>
<dbReference type="RefSeq" id="WP_014840802.1">
    <property type="nucleotide sequence ID" value="NC_018139.1"/>
</dbReference>
<evidence type="ECO:0008006" key="4">
    <source>
        <dbReference type="Google" id="ProtNLM"/>
    </source>
</evidence>
<evidence type="ECO:0000313" key="2">
    <source>
        <dbReference type="EMBL" id="CCD04302.1"/>
    </source>
</evidence>
<evidence type="ECO:0000313" key="3">
    <source>
        <dbReference type="Proteomes" id="UP000010102"/>
    </source>
</evidence>
<dbReference type="KEGG" id="lpo:LPO_0171"/>
<dbReference type="SUPFAM" id="SSF56925">
    <property type="entry name" value="OMPA-like"/>
    <property type="match status" value="1"/>
</dbReference>
<proteinExistence type="predicted"/>
<accession>A0AAV2UT51</accession>
<keyword evidence="1" id="KW-0732">Signal</keyword>
<protein>
    <recommendedName>
        <fullName evidence="4">Outer membrane protein beta-barrel domain-containing protein</fullName>
    </recommendedName>
</protein>
<dbReference type="AlphaFoldDB" id="A0AAV2UT51"/>
<reference evidence="2 3" key="1">
    <citation type="submission" date="2011-07" db="EMBL/GenBank/DDBJ databases">
        <authorList>
            <person name="Genoscope - CEA"/>
        </authorList>
    </citation>
    <scope>NUCLEOTIDE SEQUENCE [LARGE SCALE GENOMIC DNA]</scope>
    <source>
        <strain evidence="3">lorraine</strain>
    </source>
</reference>
<dbReference type="EMBL" id="FQ958210">
    <property type="protein sequence ID" value="CCD04302.1"/>
    <property type="molecule type" value="Genomic_DNA"/>
</dbReference>
<gene>
    <name evidence="2" type="ORF">LPO_0171</name>
</gene>
<name>A0AAV2UT51_LEGPN</name>
<feature type="chain" id="PRO_5043707826" description="Outer membrane protein beta-barrel domain-containing protein" evidence="1">
    <location>
        <begin position="21"/>
        <end position="246"/>
    </location>
</feature>
<dbReference type="Proteomes" id="UP000010102">
    <property type="component" value="Chromosome"/>
</dbReference>